<evidence type="ECO:0000256" key="14">
    <source>
        <dbReference type="ARBA" id="ARBA00042984"/>
    </source>
</evidence>
<dbReference type="GO" id="GO:0005759">
    <property type="term" value="C:mitochondrial matrix"/>
    <property type="evidence" value="ECO:0007669"/>
    <property type="project" value="UniProtKB-SubCell"/>
</dbReference>
<evidence type="ECO:0000313" key="17">
    <source>
        <dbReference type="EMBL" id="RIA98159.1"/>
    </source>
</evidence>
<keyword evidence="7" id="KW-0460">Magnesium</keyword>
<evidence type="ECO:0000259" key="16">
    <source>
        <dbReference type="Pfam" id="PF16078"/>
    </source>
</evidence>
<keyword evidence="10" id="KW-0786">Thiamine pyrophosphate</keyword>
<dbReference type="OrthoDB" id="413077at2759"/>
<evidence type="ECO:0000256" key="1">
    <source>
        <dbReference type="ARBA" id="ARBA00001946"/>
    </source>
</evidence>
<gene>
    <name evidence="17" type="ORF">C1645_750778</name>
</gene>
<comment type="caution">
    <text evidence="17">The sequence shown here is derived from an EMBL/GenBank/DDBJ whole genome shotgun (WGS) entry which is preliminary data.</text>
</comment>
<comment type="cofactor">
    <cofactor evidence="2">
        <name>thiamine diphosphate</name>
        <dbReference type="ChEBI" id="CHEBI:58937"/>
    </cofactor>
</comment>
<keyword evidence="8" id="KW-0809">Transit peptide</keyword>
<evidence type="ECO:0000256" key="10">
    <source>
        <dbReference type="ARBA" id="ARBA00023052"/>
    </source>
</evidence>
<comment type="similarity">
    <text evidence="4">Belongs to the alpha-ketoglutarate dehydrogenase family.</text>
</comment>
<evidence type="ECO:0000256" key="9">
    <source>
        <dbReference type="ARBA" id="ARBA00023002"/>
    </source>
</evidence>
<evidence type="ECO:0000256" key="8">
    <source>
        <dbReference type="ARBA" id="ARBA00022946"/>
    </source>
</evidence>
<dbReference type="EC" id="1.2.4.2" evidence="5"/>
<evidence type="ECO:0000256" key="6">
    <source>
        <dbReference type="ARBA" id="ARBA00022723"/>
    </source>
</evidence>
<evidence type="ECO:0000256" key="15">
    <source>
        <dbReference type="ARBA" id="ARBA00051911"/>
    </source>
</evidence>
<evidence type="ECO:0000256" key="2">
    <source>
        <dbReference type="ARBA" id="ARBA00001964"/>
    </source>
</evidence>
<keyword evidence="9" id="KW-0560">Oxidoreductase</keyword>
<evidence type="ECO:0000256" key="4">
    <source>
        <dbReference type="ARBA" id="ARBA00006936"/>
    </source>
</evidence>
<dbReference type="STRING" id="658196.A0A397TLA2"/>
<dbReference type="GO" id="GO:0045252">
    <property type="term" value="C:oxoglutarate dehydrogenase complex"/>
    <property type="evidence" value="ECO:0007669"/>
    <property type="project" value="TreeGrafter"/>
</dbReference>
<dbReference type="FunFam" id="1.10.287.1150:FF:000002">
    <property type="entry name" value="2-oxoglutarate dehydrogenase E1 component"/>
    <property type="match status" value="1"/>
</dbReference>
<organism evidence="17 18">
    <name type="scientific">Glomus cerebriforme</name>
    <dbReference type="NCBI Taxonomy" id="658196"/>
    <lineage>
        <taxon>Eukaryota</taxon>
        <taxon>Fungi</taxon>
        <taxon>Fungi incertae sedis</taxon>
        <taxon>Mucoromycota</taxon>
        <taxon>Glomeromycotina</taxon>
        <taxon>Glomeromycetes</taxon>
        <taxon>Glomerales</taxon>
        <taxon>Glomeraceae</taxon>
        <taxon>Glomus</taxon>
    </lineage>
</organism>
<keyword evidence="6" id="KW-0479">Metal-binding</keyword>
<protein>
    <recommendedName>
        <fullName evidence="13">2-oxoglutarate dehydrogenase, mitochondrial</fullName>
        <ecNumber evidence="5">1.2.4.2</ecNumber>
    </recommendedName>
    <alternativeName>
        <fullName evidence="14">2-oxoglutarate dehydrogenase complex component E1</fullName>
    </alternativeName>
</protein>
<dbReference type="Pfam" id="PF16078">
    <property type="entry name" value="2-oxogl_dehyd_N"/>
    <property type="match status" value="1"/>
</dbReference>
<feature type="domain" description="2-oxoglutarate dehydrogenase E1 component N-terminal" evidence="16">
    <location>
        <begin position="62"/>
        <end position="99"/>
    </location>
</feature>
<reference evidence="17 18" key="1">
    <citation type="submission" date="2018-06" db="EMBL/GenBank/DDBJ databases">
        <title>Comparative genomics reveals the genomic features of Rhizophagus irregularis, R. cerebriforme, R. diaphanum and Gigaspora rosea, and their symbiotic lifestyle signature.</title>
        <authorList>
            <person name="Morin E."/>
            <person name="San Clemente H."/>
            <person name="Chen E.C.H."/>
            <person name="De La Providencia I."/>
            <person name="Hainaut M."/>
            <person name="Kuo A."/>
            <person name="Kohler A."/>
            <person name="Murat C."/>
            <person name="Tang N."/>
            <person name="Roy S."/>
            <person name="Loubradou J."/>
            <person name="Henrissat B."/>
            <person name="Grigoriev I.V."/>
            <person name="Corradi N."/>
            <person name="Roux C."/>
            <person name="Martin F.M."/>
        </authorList>
    </citation>
    <scope>NUCLEOTIDE SEQUENCE [LARGE SCALE GENOMIC DNA]</scope>
    <source>
        <strain evidence="17 18">DAOM 227022</strain>
    </source>
</reference>
<dbReference type="GO" id="GO:0046872">
    <property type="term" value="F:metal ion binding"/>
    <property type="evidence" value="ECO:0007669"/>
    <property type="project" value="UniProtKB-KW"/>
</dbReference>
<evidence type="ECO:0000256" key="13">
    <source>
        <dbReference type="ARBA" id="ARBA00040267"/>
    </source>
</evidence>
<dbReference type="InterPro" id="IPR032106">
    <property type="entry name" value="2-oxogl_dehyd_N"/>
</dbReference>
<evidence type="ECO:0000256" key="11">
    <source>
        <dbReference type="ARBA" id="ARBA00023128"/>
    </source>
</evidence>
<comment type="cofactor">
    <cofactor evidence="1">
        <name>Mg(2+)</name>
        <dbReference type="ChEBI" id="CHEBI:18420"/>
    </cofactor>
</comment>
<dbReference type="EMBL" id="QKYT01000020">
    <property type="protein sequence ID" value="RIA98159.1"/>
    <property type="molecule type" value="Genomic_DNA"/>
</dbReference>
<proteinExistence type="inferred from homology"/>
<dbReference type="PANTHER" id="PTHR23152">
    <property type="entry name" value="2-OXOGLUTARATE DEHYDROGENASE"/>
    <property type="match status" value="1"/>
</dbReference>
<accession>A0A397TLA2</accession>
<evidence type="ECO:0000313" key="18">
    <source>
        <dbReference type="Proteomes" id="UP000265703"/>
    </source>
</evidence>
<dbReference type="GO" id="GO:0030976">
    <property type="term" value="F:thiamine pyrophosphate binding"/>
    <property type="evidence" value="ECO:0007669"/>
    <property type="project" value="InterPro"/>
</dbReference>
<dbReference type="GO" id="GO:0006099">
    <property type="term" value="P:tricarboxylic acid cycle"/>
    <property type="evidence" value="ECO:0007669"/>
    <property type="project" value="TreeGrafter"/>
</dbReference>
<sequence>MSSAILFRALRPTRFLLGSKTIKFQVTSSIKLCYPVVPSLSVIRNKVTASNLQVSVSPDNVFHQENTASYIEEMYKAWLKDPSLVHFSWQIYFKDNHSGMKAYDPSRTIVPLTGLATSLPTSSYDDHMKVQLLVRAYQVRGHHIAKLDPLEILNANLSSTFPKELDPKNYGFTEKDLDREFSLGPGILPAFAETDKKKTLREIVDICKRIYS</sequence>
<keyword evidence="11" id="KW-0496">Mitochondrion</keyword>
<dbReference type="Proteomes" id="UP000265703">
    <property type="component" value="Unassembled WGS sequence"/>
</dbReference>
<keyword evidence="18" id="KW-1185">Reference proteome</keyword>
<dbReference type="AlphaFoldDB" id="A0A397TLA2"/>
<comment type="function">
    <text evidence="12">The 2-oxoglutarate dehydrogenase complex catalyzes the overall conversion of 2-oxoglutarate to succinyl-CoA and CO(2). It contains multiple copies of three enzymatic components: 2-oxoglutarate dehydrogenase (E1), dihydrolipoamide succinyltransferase (E2) and lipoamide dehydrogenase (E3).</text>
</comment>
<evidence type="ECO:0000256" key="5">
    <source>
        <dbReference type="ARBA" id="ARBA00012280"/>
    </source>
</evidence>
<comment type="subcellular location">
    <subcellularLocation>
        <location evidence="3">Mitochondrion matrix</location>
    </subcellularLocation>
</comment>
<evidence type="ECO:0000256" key="3">
    <source>
        <dbReference type="ARBA" id="ARBA00004305"/>
    </source>
</evidence>
<evidence type="ECO:0000256" key="7">
    <source>
        <dbReference type="ARBA" id="ARBA00022842"/>
    </source>
</evidence>
<dbReference type="Gene3D" id="1.10.287.1150">
    <property type="entry name" value="TPP helical domain"/>
    <property type="match status" value="1"/>
</dbReference>
<dbReference type="InterPro" id="IPR011603">
    <property type="entry name" value="2oxoglutarate_DH_E1"/>
</dbReference>
<evidence type="ECO:0000256" key="12">
    <source>
        <dbReference type="ARBA" id="ARBA00037426"/>
    </source>
</evidence>
<comment type="catalytic activity">
    <reaction evidence="15">
        <text>N(6)-[(R)-lipoyl]-L-lysyl-[protein] + 2-oxoglutarate + H(+) = N(6)-[(R)-S(8)-succinyldihydrolipoyl]-L-lysyl-[protein] + CO2</text>
        <dbReference type="Rhea" id="RHEA:12188"/>
        <dbReference type="Rhea" id="RHEA-COMP:10474"/>
        <dbReference type="Rhea" id="RHEA-COMP:20092"/>
        <dbReference type="ChEBI" id="CHEBI:15378"/>
        <dbReference type="ChEBI" id="CHEBI:16526"/>
        <dbReference type="ChEBI" id="CHEBI:16810"/>
        <dbReference type="ChEBI" id="CHEBI:83099"/>
        <dbReference type="ChEBI" id="CHEBI:83120"/>
        <dbReference type="EC" id="1.2.4.2"/>
    </reaction>
</comment>
<name>A0A397TLA2_9GLOM</name>
<dbReference type="PANTHER" id="PTHR23152:SF4">
    <property type="entry name" value="2-OXOADIPATE DEHYDROGENASE COMPLEX COMPONENT E1"/>
    <property type="match status" value="1"/>
</dbReference>
<dbReference type="GO" id="GO:0004591">
    <property type="term" value="F:oxoglutarate dehydrogenase (succinyl-transferring) activity"/>
    <property type="evidence" value="ECO:0007669"/>
    <property type="project" value="UniProtKB-EC"/>
</dbReference>